<dbReference type="Proteomes" id="UP000468344">
    <property type="component" value="Unassembled WGS sequence"/>
</dbReference>
<dbReference type="Proteomes" id="UP000285379">
    <property type="component" value="Unassembled WGS sequence"/>
</dbReference>
<dbReference type="PANTHER" id="PTHR35532:SF5">
    <property type="entry name" value="CARBOHYDRATE-BINDING DOMAIN-CONTAINING PROTEIN"/>
    <property type="match status" value="1"/>
</dbReference>
<dbReference type="Proteomes" id="UP001200843">
    <property type="component" value="Unassembled WGS sequence"/>
</dbReference>
<name>A0A397WJI8_PHOVU</name>
<evidence type="ECO:0000313" key="9">
    <source>
        <dbReference type="Proteomes" id="UP000285379"/>
    </source>
</evidence>
<proteinExistence type="predicted"/>
<dbReference type="EMBL" id="WDBY01000021">
    <property type="protein sequence ID" value="KAB6477304.1"/>
    <property type="molecule type" value="Genomic_DNA"/>
</dbReference>
<dbReference type="EMBL" id="JAKNGO010000009">
    <property type="protein sequence ID" value="MCG4688121.1"/>
    <property type="molecule type" value="Genomic_DNA"/>
</dbReference>
<dbReference type="Proteomes" id="UP000483142">
    <property type="component" value="Unassembled WGS sequence"/>
</dbReference>
<evidence type="ECO:0000313" key="1">
    <source>
        <dbReference type="EMBL" id="KAB6451977.1"/>
    </source>
</evidence>
<dbReference type="EMBL" id="JAKKWZ010000041">
    <property type="protein sequence ID" value="MCG0341731.1"/>
    <property type="molecule type" value="Genomic_DNA"/>
</dbReference>
<evidence type="ECO:0000313" key="7">
    <source>
        <dbReference type="EMBL" id="RGV12309.1"/>
    </source>
</evidence>
<dbReference type="EMBL" id="WDBZ01000025">
    <property type="protein sequence ID" value="KAB6451977.1"/>
    <property type="molecule type" value="Genomic_DNA"/>
</dbReference>
<dbReference type="InterPro" id="IPR008979">
    <property type="entry name" value="Galactose-bd-like_sf"/>
</dbReference>
<reference evidence="4" key="4">
    <citation type="submission" date="2022-01" db="EMBL/GenBank/DDBJ databases">
        <authorList>
            <person name="Mingchao X."/>
        </authorList>
    </citation>
    <scope>NUCLEOTIDE SEQUENCE</scope>
    <source>
        <strain evidence="4">Bv4372</strain>
    </source>
</reference>
<evidence type="ECO:0000313" key="4">
    <source>
        <dbReference type="EMBL" id="MCG0341731.1"/>
    </source>
</evidence>
<evidence type="ECO:0000313" key="2">
    <source>
        <dbReference type="EMBL" id="KAB6477304.1"/>
    </source>
</evidence>
<dbReference type="AlphaFoldDB" id="A0A397WJI8"/>
<reference evidence="11 12" key="2">
    <citation type="journal article" date="2019" name="Nat. Med.">
        <title>A library of human gut bacterial isolates paired with longitudinal multiomics data enables mechanistic microbiome research.</title>
        <authorList>
            <person name="Poyet M."/>
            <person name="Groussin M."/>
            <person name="Gibbons S.M."/>
            <person name="Avila-Pacheco J."/>
            <person name="Jiang X."/>
            <person name="Kearney S.M."/>
            <person name="Perrotta A.R."/>
            <person name="Berdy B."/>
            <person name="Zhao S."/>
            <person name="Lieberman T.D."/>
            <person name="Swanson P.K."/>
            <person name="Smith M."/>
            <person name="Roesemann S."/>
            <person name="Alexander J.E."/>
            <person name="Rich S.A."/>
            <person name="Livny J."/>
            <person name="Vlamakis H."/>
            <person name="Clish C."/>
            <person name="Bullock K."/>
            <person name="Deik A."/>
            <person name="Scott J."/>
            <person name="Pierce K.A."/>
            <person name="Xavier R.J."/>
            <person name="Alm E.J."/>
        </authorList>
    </citation>
    <scope>NUCLEOTIDE SEQUENCE [LARGE SCALE GENOMIC DNA]</scope>
    <source>
        <strain evidence="2 12">BIOML-A140</strain>
        <strain evidence="1 13">BIOML-A141</strain>
        <strain evidence="3 11">BIOML-A98</strain>
    </source>
</reference>
<dbReference type="Proteomes" id="UP000462015">
    <property type="component" value="Unassembled WGS sequence"/>
</dbReference>
<dbReference type="EMBL" id="QRYT01000010">
    <property type="protein sequence ID" value="RGV12309.1"/>
    <property type="molecule type" value="Genomic_DNA"/>
</dbReference>
<reference evidence="9 10" key="1">
    <citation type="submission" date="2018-08" db="EMBL/GenBank/DDBJ databases">
        <title>A genome reference for cultivated species of the human gut microbiota.</title>
        <authorList>
            <person name="Zou Y."/>
            <person name="Xue W."/>
            <person name="Luo G."/>
        </authorList>
    </citation>
    <scope>NUCLEOTIDE SEQUENCE [LARGE SCALE GENOMIC DNA]</scope>
    <source>
        <strain evidence="8 10">AF12-25</strain>
        <strain evidence="7 9">AF14-8</strain>
    </source>
</reference>
<evidence type="ECO:0000313" key="12">
    <source>
        <dbReference type="Proteomes" id="UP000468344"/>
    </source>
</evidence>
<evidence type="ECO:0000313" key="10">
    <source>
        <dbReference type="Proteomes" id="UP000285469"/>
    </source>
</evidence>
<dbReference type="Proteomes" id="UP001210999">
    <property type="component" value="Unassembled WGS sequence"/>
</dbReference>
<sequence length="635" mass="73816">MKYCIVSIMIICSSFLSVSCTDKALEDSLKLSGENRAELERVLLHYKDNPKKKKAAEFLIRNMKWCHAEDSPFMDIYYKQVDRLQANDSIYAEEMIAFYDSIYKPEWFQNMTVTFDLCTMKADYLIDHIDRAFQAWQSPWAKALSLDEFCEYILPHRLGNEPLEPWMAMYQKTFKSVADTMYNRKVDELYEVISWMVVGHRYYTPSYVPDLRPSSLLGIKVGACPAYTALGRYIYRSIGVPVVSDFTPNWANHAMGHEWISIMADGKCYPIMPGSPCRFGNHIKGGSYRMSKAYRNTYGDQGGLIKDEEDIPPFFKNRRIIDVTNQYIETTDVELADCFDTETNTHYAYLSVFDLRDWKVVAYGAKKGAGYVFKDMARNAVYLPVFYSKGNYTPAYYPVKVDEKGRVSYLNPDVKHKRRVVLTRKFMDMNPKKWIKAIIGGYFVLSREAAFANADTIHIDLLKECNYQTVTLNKAYRYMKYVPPVKTEGNMAEIELYDEKGQKLAGKVIGNYRPERMDAMETMKRAFDGNVLSSPKTVKTQTDAWVGLDLGRVVSVSKLVYLPRNDDNFIKEGELYELFYWDREWKSLGRQVGSRQLQYLEYDNVPDNALLLLRNLTKGKEERIFTYEDGKQVWW</sequence>
<dbReference type="EMBL" id="QSAI01000008">
    <property type="protein sequence ID" value="RGW49050.1"/>
    <property type="molecule type" value="Genomic_DNA"/>
</dbReference>
<evidence type="ECO:0000313" key="6">
    <source>
        <dbReference type="EMBL" id="MDB0851013.1"/>
    </source>
</evidence>
<protein>
    <submittedName>
        <fullName evidence="3">Discoidin domain-containing protein</fullName>
    </submittedName>
</protein>
<reference evidence="6" key="5">
    <citation type="submission" date="2023-01" db="EMBL/GenBank/DDBJ databases">
        <title>Human gut microbiome strain richness.</title>
        <authorList>
            <person name="Chen-Liaw A."/>
        </authorList>
    </citation>
    <scope>NUCLEOTIDE SEQUENCE</scope>
    <source>
        <strain evidence="6">H9_m1001271B151109d0_201107</strain>
    </source>
</reference>
<dbReference type="GeneID" id="93448300"/>
<dbReference type="RefSeq" id="WP_007839816.1">
    <property type="nucleotide sequence ID" value="NZ_CAJTAS010000004.1"/>
</dbReference>
<dbReference type="PROSITE" id="PS51257">
    <property type="entry name" value="PROKAR_LIPOPROTEIN"/>
    <property type="match status" value="1"/>
</dbReference>
<dbReference type="Proteomes" id="UP000285469">
    <property type="component" value="Unassembled WGS sequence"/>
</dbReference>
<dbReference type="Proteomes" id="UP001201179">
    <property type="component" value="Unassembled WGS sequence"/>
</dbReference>
<dbReference type="EMBL" id="JAQKEI010000006">
    <property type="protein sequence ID" value="MDB0851013.1"/>
    <property type="molecule type" value="Genomic_DNA"/>
</dbReference>
<evidence type="ECO:0000313" key="3">
    <source>
        <dbReference type="EMBL" id="KAB6631932.1"/>
    </source>
</evidence>
<evidence type="ECO:0000313" key="8">
    <source>
        <dbReference type="EMBL" id="RGW49050.1"/>
    </source>
</evidence>
<comment type="caution">
    <text evidence="3">The sequence shown here is derived from an EMBL/GenBank/DDBJ whole genome shotgun (WGS) entry which is preliminary data.</text>
</comment>
<evidence type="ECO:0000313" key="13">
    <source>
        <dbReference type="Proteomes" id="UP000483142"/>
    </source>
</evidence>
<evidence type="ECO:0000313" key="11">
    <source>
        <dbReference type="Proteomes" id="UP000462015"/>
    </source>
</evidence>
<evidence type="ECO:0000313" key="5">
    <source>
        <dbReference type="EMBL" id="MCG4688121.1"/>
    </source>
</evidence>
<accession>A0A397WJI8</accession>
<organism evidence="3 11">
    <name type="scientific">Phocaeicola vulgatus</name>
    <name type="common">Bacteroides vulgatus</name>
    <dbReference type="NCBI Taxonomy" id="821"/>
    <lineage>
        <taxon>Bacteria</taxon>
        <taxon>Pseudomonadati</taxon>
        <taxon>Bacteroidota</taxon>
        <taxon>Bacteroidia</taxon>
        <taxon>Bacteroidales</taxon>
        <taxon>Bacteroidaceae</taxon>
        <taxon>Phocaeicola</taxon>
    </lineage>
</organism>
<gene>
    <name evidence="8" type="ORF">DWV70_06160</name>
    <name evidence="7" type="ORF">DWW27_06050</name>
    <name evidence="3" type="ORF">GAY12_17920</name>
    <name evidence="2" type="ORF">GAZ06_12025</name>
    <name evidence="1" type="ORF">GAZ09_13055</name>
    <name evidence="5" type="ORF">L0N01_05790</name>
    <name evidence="4" type="ORF">L4X52_17360</name>
    <name evidence="6" type="ORF">PL594_05765</name>
</gene>
<dbReference type="Gene3D" id="2.60.120.260">
    <property type="entry name" value="Galactose-binding domain-like"/>
    <property type="match status" value="1"/>
</dbReference>
<dbReference type="EMBL" id="WDAL01000041">
    <property type="protein sequence ID" value="KAB6631932.1"/>
    <property type="molecule type" value="Genomic_DNA"/>
</dbReference>
<dbReference type="PANTHER" id="PTHR35532">
    <property type="entry name" value="SIMILAR TO POLYHYDROXYALKANOATE DEPOLYMERASE"/>
    <property type="match status" value="1"/>
</dbReference>
<dbReference type="SUPFAM" id="SSF49785">
    <property type="entry name" value="Galactose-binding domain-like"/>
    <property type="match status" value="1"/>
</dbReference>
<reference evidence="5" key="3">
    <citation type="submission" date="2022-01" db="EMBL/GenBank/DDBJ databases">
        <title>Collection of gut derived symbiotic bacterial strains cultured from healthy donors.</title>
        <authorList>
            <person name="Lin H."/>
            <person name="Kohout C."/>
            <person name="Waligurski E."/>
            <person name="Pamer E.G."/>
        </authorList>
    </citation>
    <scope>NUCLEOTIDE SEQUENCE</scope>
    <source>
        <strain evidence="5">DFI.6.72</strain>
    </source>
</reference>